<reference evidence="2 3" key="1">
    <citation type="journal article" date="2014" name="Antonie Van Leeuwenhoek">
        <title>Hyphomonas beringensis sp. nov. and Hyphomonas chukchiensis sp. nov., isolated from surface seawater of the Bering Sea and Chukchi Sea.</title>
        <authorList>
            <person name="Li C."/>
            <person name="Lai Q."/>
            <person name="Li G."/>
            <person name="Dong C."/>
            <person name="Wang J."/>
            <person name="Liao Y."/>
            <person name="Shao Z."/>
        </authorList>
    </citation>
    <scope>NUCLEOTIDE SEQUENCE [LARGE SCALE GENOMIC DNA]</scope>
    <source>
        <strain evidence="2 3">MHS-3</strain>
    </source>
</reference>
<dbReference type="eggNOG" id="COG0432">
    <property type="taxonomic scope" value="Bacteria"/>
</dbReference>
<dbReference type="AlphaFoldDB" id="A0A069E684"/>
<dbReference type="PIRSF" id="PIRSF004681">
    <property type="entry name" value="UCP004681"/>
    <property type="match status" value="1"/>
</dbReference>
<dbReference type="InterPro" id="IPR001602">
    <property type="entry name" value="UPF0047_YjbQ-like"/>
</dbReference>
<protein>
    <recommendedName>
        <fullName evidence="4">Secondary thiamine-phosphate synthase enzyme</fullName>
    </recommendedName>
</protein>
<accession>A0A069E684</accession>
<dbReference type="Pfam" id="PF01894">
    <property type="entry name" value="YjbQ"/>
    <property type="match status" value="1"/>
</dbReference>
<comment type="caution">
    <text evidence="2">The sequence shown here is derived from an EMBL/GenBank/DDBJ whole genome shotgun (WGS) entry which is preliminary data.</text>
</comment>
<keyword evidence="3" id="KW-1185">Reference proteome</keyword>
<dbReference type="Proteomes" id="UP000027446">
    <property type="component" value="Unassembled WGS sequence"/>
</dbReference>
<evidence type="ECO:0000313" key="2">
    <source>
        <dbReference type="EMBL" id="KCZ85572.1"/>
    </source>
</evidence>
<dbReference type="SUPFAM" id="SSF111038">
    <property type="entry name" value="YjbQ-like"/>
    <property type="match status" value="1"/>
</dbReference>
<dbReference type="PROSITE" id="PS01314">
    <property type="entry name" value="UPF0047"/>
    <property type="match status" value="1"/>
</dbReference>
<dbReference type="InterPro" id="IPR035917">
    <property type="entry name" value="YjbQ-like_sf"/>
</dbReference>
<dbReference type="Gene3D" id="2.60.120.460">
    <property type="entry name" value="YjbQ-like"/>
    <property type="match status" value="1"/>
</dbReference>
<dbReference type="STRING" id="1280949.HAD_07805"/>
<dbReference type="NCBIfam" id="TIGR00149">
    <property type="entry name" value="TIGR00149_YjbQ"/>
    <property type="match status" value="1"/>
</dbReference>
<evidence type="ECO:0000256" key="1">
    <source>
        <dbReference type="ARBA" id="ARBA00005534"/>
    </source>
</evidence>
<name>A0A069E684_9PROT</name>
<comment type="similarity">
    <text evidence="1">Belongs to the UPF0047 family.</text>
</comment>
<proteinExistence type="inferred from homology"/>
<evidence type="ECO:0008006" key="4">
    <source>
        <dbReference type="Google" id="ProtNLM"/>
    </source>
</evidence>
<dbReference type="EMBL" id="ARYH01000001">
    <property type="protein sequence ID" value="KCZ85572.1"/>
    <property type="molecule type" value="Genomic_DNA"/>
</dbReference>
<dbReference type="PATRIC" id="fig|1280949.3.peg.1590"/>
<organism evidence="2 3">
    <name type="scientific">Hyphomonas adhaerens MHS-3</name>
    <dbReference type="NCBI Taxonomy" id="1280949"/>
    <lineage>
        <taxon>Bacteria</taxon>
        <taxon>Pseudomonadati</taxon>
        <taxon>Pseudomonadota</taxon>
        <taxon>Alphaproteobacteria</taxon>
        <taxon>Hyphomonadales</taxon>
        <taxon>Hyphomonadaceae</taxon>
        <taxon>Hyphomonas</taxon>
    </lineage>
</organism>
<dbReference type="PANTHER" id="PTHR30615:SF8">
    <property type="entry name" value="UPF0047 PROTEIN C4A8.02C"/>
    <property type="match status" value="1"/>
</dbReference>
<dbReference type="RefSeq" id="WP_035570360.1">
    <property type="nucleotide sequence ID" value="NZ_ARYH01000001.1"/>
</dbReference>
<gene>
    <name evidence="2" type="ORF">HAD_07805</name>
</gene>
<dbReference type="OrthoDB" id="9801725at2"/>
<dbReference type="PANTHER" id="PTHR30615">
    <property type="entry name" value="UNCHARACTERIZED PROTEIN YJBQ-RELATED"/>
    <property type="match status" value="1"/>
</dbReference>
<evidence type="ECO:0000313" key="3">
    <source>
        <dbReference type="Proteomes" id="UP000027446"/>
    </source>
</evidence>
<sequence>MHETIALRTSGQGLYEFTRAVQRFLSDMPVRNGLLTLFCQHTSCSLLVQENADPDVQADLKAFFRRLVPPANDPSMSYLEHRTEGPDDMPAHIKAALTQTSLSIPVIEGRLALGTWQGLYLFEHRDAPHTRRVVAHLLEG</sequence>